<dbReference type="RefSeq" id="WP_103901410.1">
    <property type="nucleotide sequence ID" value="NZ_PQWB01000017.1"/>
</dbReference>
<organism evidence="4 5">
    <name type="scientific">Chromobacterium alticapitis</name>
    <dbReference type="NCBI Taxonomy" id="2073169"/>
    <lineage>
        <taxon>Bacteria</taxon>
        <taxon>Pseudomonadati</taxon>
        <taxon>Pseudomonadota</taxon>
        <taxon>Betaproteobacteria</taxon>
        <taxon>Neisseriales</taxon>
        <taxon>Chromobacteriaceae</taxon>
        <taxon>Chromobacterium</taxon>
    </lineage>
</organism>
<evidence type="ECO:0000313" key="5">
    <source>
        <dbReference type="Proteomes" id="UP000237082"/>
    </source>
</evidence>
<keyword evidence="5" id="KW-1185">Reference proteome</keyword>
<feature type="domain" description="Solute-binding protein family 3/N-terminal" evidence="3">
    <location>
        <begin position="23"/>
        <end position="247"/>
    </location>
</feature>
<evidence type="ECO:0000313" key="4">
    <source>
        <dbReference type="EMBL" id="POZ62963.1"/>
    </source>
</evidence>
<dbReference type="Proteomes" id="UP000237082">
    <property type="component" value="Unassembled WGS sequence"/>
</dbReference>
<sequence length="249" mass="28078">MKKLIALLLLCLVCETALAEARELVFAYNVFEPWKRLDAQGQPAGPYTEIVRELARRLDLRLRFLHCPLSRCLARMQQGRADLMIGVRQTAERSQYLDFLEPPFANGDRLAFYQRRGDPRVIARYEDLLPLKVGVSEGVSYAARFDHDARLRRDASPGMESGFRKLAEGRVDVLIVNESQGAALAARPEFAARVKRAALTLDDHHPNRLALARQSPLQPQKARIEQTLRGMQADGTLARLQQAGPIKPR</sequence>
<evidence type="ECO:0000259" key="3">
    <source>
        <dbReference type="SMART" id="SM00062"/>
    </source>
</evidence>
<dbReference type="Gene3D" id="3.40.190.10">
    <property type="entry name" value="Periplasmic binding protein-like II"/>
    <property type="match status" value="2"/>
</dbReference>
<dbReference type="InterPro" id="IPR001638">
    <property type="entry name" value="Solute-binding_3/MltF_N"/>
</dbReference>
<dbReference type="SMART" id="SM00062">
    <property type="entry name" value="PBPb"/>
    <property type="match status" value="1"/>
</dbReference>
<dbReference type="EMBL" id="PQWB01000017">
    <property type="protein sequence ID" value="POZ62963.1"/>
    <property type="molecule type" value="Genomic_DNA"/>
</dbReference>
<dbReference type="PANTHER" id="PTHR35936">
    <property type="entry name" value="MEMBRANE-BOUND LYTIC MUREIN TRANSGLYCOSYLASE F"/>
    <property type="match status" value="1"/>
</dbReference>
<comment type="caution">
    <text evidence="4">The sequence shown here is derived from an EMBL/GenBank/DDBJ whole genome shotgun (WGS) entry which is preliminary data.</text>
</comment>
<dbReference type="SUPFAM" id="SSF53850">
    <property type="entry name" value="Periplasmic binding protein-like II"/>
    <property type="match status" value="1"/>
</dbReference>
<dbReference type="Pfam" id="PF00497">
    <property type="entry name" value="SBP_bac_3"/>
    <property type="match status" value="1"/>
</dbReference>
<dbReference type="AlphaFoldDB" id="A0A2S5DIQ9"/>
<evidence type="ECO:0000256" key="2">
    <source>
        <dbReference type="SAM" id="SignalP"/>
    </source>
</evidence>
<accession>A0A2S5DIQ9</accession>
<proteinExistence type="predicted"/>
<gene>
    <name evidence="4" type="ORF">C2I19_03905</name>
</gene>
<dbReference type="PANTHER" id="PTHR35936:SF25">
    <property type="entry name" value="ABC TRANSPORTER SUBSTRATE-BINDING PROTEIN"/>
    <property type="match status" value="1"/>
</dbReference>
<feature type="signal peptide" evidence="2">
    <location>
        <begin position="1"/>
        <end position="19"/>
    </location>
</feature>
<dbReference type="OrthoDB" id="8781046at2"/>
<protein>
    <recommendedName>
        <fullName evidence="3">Solute-binding protein family 3/N-terminal domain-containing protein</fullName>
    </recommendedName>
</protein>
<evidence type="ECO:0000256" key="1">
    <source>
        <dbReference type="ARBA" id="ARBA00022729"/>
    </source>
</evidence>
<keyword evidence="1 2" id="KW-0732">Signal</keyword>
<reference evidence="5" key="1">
    <citation type="submission" date="2018-02" db="EMBL/GenBank/DDBJ databases">
        <authorList>
            <person name="O'Hara-Hanley K."/>
            <person name="Soby S."/>
        </authorList>
    </citation>
    <scope>NUCLEOTIDE SEQUENCE [LARGE SCALE GENOMIC DNA]</scope>
    <source>
        <strain evidence="5">MWU14-2602</strain>
    </source>
</reference>
<name>A0A2S5DIQ9_9NEIS</name>
<feature type="chain" id="PRO_5015523041" description="Solute-binding protein family 3/N-terminal domain-containing protein" evidence="2">
    <location>
        <begin position="20"/>
        <end position="249"/>
    </location>
</feature>